<sequence>MDKCRLPLGVEFFDTIRKEQYYYIDKTGLISDLEKRMGKVNLFTRPRRFGKTLNMSMLQCFYELGTDSSLFDGLRIAQDKDLCEQCLGQFPLIFLTLKDVEGLGYCNAEANLSRLMQLEALRHEELKTSDKLLPEELTAYTALCNGLQGEALADSLRLLTQLLARHYEREVVVLIDEYDVPLAKAYHAGYYKEMTALLRTFWGKALKTNSYLYRAVLTGCLRVSKESIFTGLNNFIINTIVDEGAEEYFGFTPDEVDGLMHYYAIEKHASVMKEWYDGYRFGKAEIYCPWDVINYANKLRFNNAAAPEAFWVNTSGNELVQHFVHKADKNTKNELEQLLDGECIEKSLRLDLTYDELDRSIDNLWSVLFTTGYLTTSGGAVNGMYKLKLPNREVREVFLHKIKEWFDNELVRKSSVTNELNQALASGDAVSVEKKLNLIMSRMISIMDTKAKEAQKENFYHGLLLGLLRSEPEWLVLSNAESGDGFSDILVETEEPDTGIVIEVKYAAAFGELDGACKKALEQIRERRYDERLRNEGRTHIYAYAIAFHKKRCRVAVELL</sequence>
<dbReference type="PANTHER" id="PTHR34825">
    <property type="entry name" value="CONSERVED PROTEIN, WITH A WEAK D-GALACTARATE DEHYDRATASE/ALTRONATE HYDROLASE DOMAIN"/>
    <property type="match status" value="1"/>
</dbReference>
<reference evidence="2" key="1">
    <citation type="submission" date="2012-11" db="EMBL/GenBank/DDBJ databases">
        <title>Dependencies among metagenomic species, viruses, plasmids and units of genetic variation.</title>
        <authorList>
            <person name="Nielsen H.B."/>
            <person name="Almeida M."/>
            <person name="Juncker A.S."/>
            <person name="Rasmussen S."/>
            <person name="Li J."/>
            <person name="Sunagawa S."/>
            <person name="Plichta D."/>
            <person name="Gautier L."/>
            <person name="Le Chatelier E."/>
            <person name="Peletier E."/>
            <person name="Bonde I."/>
            <person name="Nielsen T."/>
            <person name="Manichanh C."/>
            <person name="Arumugam M."/>
            <person name="Batto J."/>
            <person name="Santos M.B.Q.D."/>
            <person name="Blom N."/>
            <person name="Borruel N."/>
            <person name="Burgdorf K.S."/>
            <person name="Boumezbeur F."/>
            <person name="Casellas F."/>
            <person name="Dore J."/>
            <person name="Guarner F."/>
            <person name="Hansen T."/>
            <person name="Hildebrand F."/>
            <person name="Kaas R.S."/>
            <person name="Kennedy S."/>
            <person name="Kristiansen K."/>
            <person name="Kultima J.R."/>
            <person name="Leonard P."/>
            <person name="Levenez F."/>
            <person name="Lund O."/>
            <person name="Moumen B."/>
            <person name="Le Paslier D."/>
            <person name="Pons N."/>
            <person name="Pedersen O."/>
            <person name="Prifti E."/>
            <person name="Qin J."/>
            <person name="Raes J."/>
            <person name="Tap J."/>
            <person name="Tims S."/>
            <person name="Ussery D.W."/>
            <person name="Yamada T."/>
            <person name="MetaHit consortium"/>
            <person name="Renault P."/>
            <person name="Sicheritz-Ponten T."/>
            <person name="Bork P."/>
            <person name="Wang J."/>
            <person name="Brunak S."/>
            <person name="Ehrlich S.D."/>
        </authorList>
    </citation>
    <scope>NUCLEOTIDE SEQUENCE [LARGE SCALE GENOMIC DNA]</scope>
</reference>
<dbReference type="RefSeq" id="WP_021719222.1">
    <property type="nucleotide sequence ID" value="NZ_FR892748.1"/>
</dbReference>
<dbReference type="PANTHER" id="PTHR34825:SF1">
    <property type="entry name" value="AAA-ATPASE-LIKE DOMAIN-CONTAINING PROTEIN"/>
    <property type="match status" value="1"/>
</dbReference>
<gene>
    <name evidence="2" type="ORF">BN587_00101</name>
</gene>
<evidence type="ECO:0000313" key="2">
    <source>
        <dbReference type="EMBL" id="CDD10855.1"/>
    </source>
</evidence>
<evidence type="ECO:0000313" key="3">
    <source>
        <dbReference type="Proteomes" id="UP000014937"/>
    </source>
</evidence>
<dbReference type="AlphaFoldDB" id="R6WN41"/>
<dbReference type="EMBL" id="CBGL010000055">
    <property type="protein sequence ID" value="CDD10855.1"/>
    <property type="molecule type" value="Genomic_DNA"/>
</dbReference>
<protein>
    <recommendedName>
        <fullName evidence="1">AAA-ATPase-like domain-containing protein</fullName>
    </recommendedName>
</protein>
<comment type="caution">
    <text evidence="2">The sequence shown here is derived from an EMBL/GenBank/DDBJ whole genome shotgun (WGS) entry which is preliminary data.</text>
</comment>
<dbReference type="HOGENOM" id="CLU_021114_1_2_9"/>
<dbReference type="InterPro" id="IPR012547">
    <property type="entry name" value="PDDEXK_9"/>
</dbReference>
<proteinExistence type="predicted"/>
<feature type="domain" description="AAA-ATPase-like" evidence="1">
    <location>
        <begin position="7"/>
        <end position="229"/>
    </location>
</feature>
<dbReference type="Proteomes" id="UP000014937">
    <property type="component" value="Unassembled WGS sequence"/>
</dbReference>
<accession>R6WN41</accession>
<name>R6WN41_9FIRM</name>
<organism evidence="2 3">
    <name type="scientific">Phascolarctobacterium succinatutens CAG:287</name>
    <dbReference type="NCBI Taxonomy" id="1263101"/>
    <lineage>
        <taxon>Bacteria</taxon>
        <taxon>Bacillati</taxon>
        <taxon>Bacillota</taxon>
        <taxon>Negativicutes</taxon>
        <taxon>Acidaminococcales</taxon>
        <taxon>Acidaminococcaceae</taxon>
        <taxon>Phascolarctobacterium</taxon>
    </lineage>
</organism>
<dbReference type="Pfam" id="PF08011">
    <property type="entry name" value="PDDEXK_9"/>
    <property type="match status" value="1"/>
</dbReference>
<dbReference type="Pfam" id="PF09820">
    <property type="entry name" value="AAA-ATPase_like"/>
    <property type="match status" value="1"/>
</dbReference>
<evidence type="ECO:0000259" key="1">
    <source>
        <dbReference type="Pfam" id="PF09820"/>
    </source>
</evidence>
<dbReference type="InterPro" id="IPR018631">
    <property type="entry name" value="AAA-ATPase-like_dom"/>
</dbReference>